<gene>
    <name evidence="2" type="ORF">SAMN05444359_10931</name>
</gene>
<keyword evidence="1" id="KW-1133">Transmembrane helix</keyword>
<dbReference type="RefSeq" id="WP_090167763.1">
    <property type="nucleotide sequence ID" value="NZ_FOFB01000009.1"/>
</dbReference>
<dbReference type="AlphaFoldDB" id="A0A1H9FMB6"/>
<keyword evidence="1" id="KW-0472">Membrane</keyword>
<proteinExistence type="predicted"/>
<dbReference type="EMBL" id="FOFB01000009">
    <property type="protein sequence ID" value="SEQ39081.1"/>
    <property type="molecule type" value="Genomic_DNA"/>
</dbReference>
<name>A0A1H9FMB6_9BACT</name>
<dbReference type="InParanoid" id="A0A1H9FMB6"/>
<sequence>MKSILPIILVVAGLAFAYLAITTFQAATANVSFLGIDLSASDEGGQMTAALYGVLALVCLGLGVTTFRKSKG</sequence>
<dbReference type="OrthoDB" id="1495381at2"/>
<reference evidence="3" key="1">
    <citation type="submission" date="2016-10" db="EMBL/GenBank/DDBJ databases">
        <authorList>
            <person name="Varghese N."/>
            <person name="Submissions S."/>
        </authorList>
    </citation>
    <scope>NUCLEOTIDE SEQUENCE [LARGE SCALE GENOMIC DNA]</scope>
    <source>
        <strain evidence="3">DSM 24740</strain>
    </source>
</reference>
<evidence type="ECO:0000256" key="1">
    <source>
        <dbReference type="SAM" id="Phobius"/>
    </source>
</evidence>
<keyword evidence="1" id="KW-0812">Transmembrane</keyword>
<protein>
    <submittedName>
        <fullName evidence="2">Uncharacterized protein</fullName>
    </submittedName>
</protein>
<evidence type="ECO:0000313" key="3">
    <source>
        <dbReference type="Proteomes" id="UP000199021"/>
    </source>
</evidence>
<feature type="transmembrane region" description="Helical" evidence="1">
    <location>
        <begin position="50"/>
        <end position="67"/>
    </location>
</feature>
<dbReference type="Proteomes" id="UP000199021">
    <property type="component" value="Unassembled WGS sequence"/>
</dbReference>
<organism evidence="2 3">
    <name type="scientific">Neolewinella agarilytica</name>
    <dbReference type="NCBI Taxonomy" id="478744"/>
    <lineage>
        <taxon>Bacteria</taxon>
        <taxon>Pseudomonadati</taxon>
        <taxon>Bacteroidota</taxon>
        <taxon>Saprospiria</taxon>
        <taxon>Saprospirales</taxon>
        <taxon>Lewinellaceae</taxon>
        <taxon>Neolewinella</taxon>
    </lineage>
</organism>
<accession>A0A1H9FMB6</accession>
<keyword evidence="3" id="KW-1185">Reference proteome</keyword>
<evidence type="ECO:0000313" key="2">
    <source>
        <dbReference type="EMBL" id="SEQ39081.1"/>
    </source>
</evidence>